<organism evidence="2 3">
    <name type="scientific">Mucilaginibacter galii</name>
    <dbReference type="NCBI Taxonomy" id="2005073"/>
    <lineage>
        <taxon>Bacteria</taxon>
        <taxon>Pseudomonadati</taxon>
        <taxon>Bacteroidota</taxon>
        <taxon>Sphingobacteriia</taxon>
        <taxon>Sphingobacteriales</taxon>
        <taxon>Sphingobacteriaceae</taxon>
        <taxon>Mucilaginibacter</taxon>
    </lineage>
</organism>
<keyword evidence="3" id="KW-1185">Reference proteome</keyword>
<dbReference type="EMBL" id="BMDO01000001">
    <property type="protein sequence ID" value="GGI49400.1"/>
    <property type="molecule type" value="Genomic_DNA"/>
</dbReference>
<reference evidence="2" key="2">
    <citation type="submission" date="2020-09" db="EMBL/GenBank/DDBJ databases">
        <authorList>
            <person name="Sun Q."/>
            <person name="Sedlacek I."/>
        </authorList>
    </citation>
    <scope>NUCLEOTIDE SEQUENCE</scope>
    <source>
        <strain evidence="2">CCM 8711</strain>
    </source>
</reference>
<comment type="caution">
    <text evidence="2">The sequence shown here is derived from an EMBL/GenBank/DDBJ whole genome shotgun (WGS) entry which is preliminary data.</text>
</comment>
<reference evidence="2" key="1">
    <citation type="journal article" date="2014" name="Int. J. Syst. Evol. Microbiol.">
        <title>Complete genome sequence of Corynebacterium casei LMG S-19264T (=DSM 44701T), isolated from a smear-ripened cheese.</title>
        <authorList>
            <consortium name="US DOE Joint Genome Institute (JGI-PGF)"/>
            <person name="Walter F."/>
            <person name="Albersmeier A."/>
            <person name="Kalinowski J."/>
            <person name="Ruckert C."/>
        </authorList>
    </citation>
    <scope>NUCLEOTIDE SEQUENCE</scope>
    <source>
        <strain evidence="2">CCM 8711</strain>
    </source>
</reference>
<sequence>MKKISSLLLVGLLSVSLFSSCSDDNADTETPVVIPPTTPVPTSTTLTGAITTSVTLTKDKTWTLDGFVYVTNNATITIQPGTKIVSRRANAGVLVITRGSKIDAKGTATEPIVFTSAEASPVAGDLGGVVVGGNAPGNGNHAQMEGVTDANYNKFGGTVANDNSGFLQYIRIEYAGKTANPNDEVNGLSMYGVGSGTTVDHIEVIRGLDDAFEFFGGTFNAKYLIAYNCADDDFDFDDGYRGNLQYLISIKDPAFTDTKSGGDFSNNLEWDNVSASSKGYTTTPITHARISNLTAIGPNNTASPVLANYGFGARFRRGAEFEITNSVFLGSQQASFSIESTETAAAYVAGTSVFKNNVIQSVAASPFNIGTDVTNGLTAAQMQTLATGLSILTNPADANITDAFNVSSPNLMPKTGSSLLTGASFTGNFTTANGFEVTPTFKGAMGTTNWTTGWAVFNK</sequence>
<evidence type="ECO:0000313" key="3">
    <source>
        <dbReference type="Proteomes" id="UP000662074"/>
    </source>
</evidence>
<feature type="chain" id="PRO_5037150923" description="T9SS C-terminal target domain-containing protein" evidence="1">
    <location>
        <begin position="22"/>
        <end position="459"/>
    </location>
</feature>
<dbReference type="AlphaFoldDB" id="A0A917N040"/>
<gene>
    <name evidence="2" type="primary">lipL48</name>
    <name evidence="2" type="ORF">GCM10011425_06120</name>
</gene>
<protein>
    <recommendedName>
        <fullName evidence="4">T9SS C-terminal target domain-containing protein</fullName>
    </recommendedName>
</protein>
<dbReference type="Proteomes" id="UP000662074">
    <property type="component" value="Unassembled WGS sequence"/>
</dbReference>
<evidence type="ECO:0008006" key="4">
    <source>
        <dbReference type="Google" id="ProtNLM"/>
    </source>
</evidence>
<proteinExistence type="predicted"/>
<evidence type="ECO:0000313" key="2">
    <source>
        <dbReference type="EMBL" id="GGI49400.1"/>
    </source>
</evidence>
<name>A0A917N040_9SPHI</name>
<dbReference type="PANTHER" id="PTHR41339">
    <property type="entry name" value="LIPL48"/>
    <property type="match status" value="1"/>
</dbReference>
<dbReference type="InterPro" id="IPR011050">
    <property type="entry name" value="Pectin_lyase_fold/virulence"/>
</dbReference>
<dbReference type="PROSITE" id="PS51257">
    <property type="entry name" value="PROKAR_LIPOPROTEIN"/>
    <property type="match status" value="1"/>
</dbReference>
<dbReference type="SUPFAM" id="SSF51126">
    <property type="entry name" value="Pectin lyase-like"/>
    <property type="match status" value="1"/>
</dbReference>
<dbReference type="PANTHER" id="PTHR41339:SF1">
    <property type="entry name" value="SECRETED PROTEIN"/>
    <property type="match status" value="1"/>
</dbReference>
<accession>A0A917N040</accession>
<feature type="signal peptide" evidence="1">
    <location>
        <begin position="1"/>
        <end position="21"/>
    </location>
</feature>
<evidence type="ECO:0000256" key="1">
    <source>
        <dbReference type="SAM" id="SignalP"/>
    </source>
</evidence>
<dbReference type="RefSeq" id="WP_188413658.1">
    <property type="nucleotide sequence ID" value="NZ_BMDO01000001.1"/>
</dbReference>
<keyword evidence="1" id="KW-0732">Signal</keyword>